<sequence>MHPNLPWSSTPFSVFPSSSFATSPTGVDHPFTQNLAPSSKPSGPHLGGVRVLDPPRTRDSSLPVFKGSVLTSYSGNTDDTPITSFATEPETTHPLGNFERQPASAGDRAMPSKRRSLQAILIPSLRHSSASPPPNREEQNYTGTRMRSQSLADQAAYFPPLPELDSYSQSSVVSVDDGDSSSFLLDEDPFAASAPRVMRTPPPSPTPNSTFSIPRPPPATVKAASDHVSCPPCPPSPLALDSTKSFALRSVPTSPRGTGHFPPISPRVRPATSRPAFAARPSLPSLSTLANMNIVITKKLRKGRVGAGLPHEPWDMDDSSGYTSSSQSSQKDVPFPSTQILAPSSSAQSFVSDLELDFMDVSQESEDGTSSQPSASRSQDDEDDTLLPYAFQNSTQPAPGTQSGDSPPPALRPSLTRSTSMTSTSSSGSYVPGDYGHTSNSSHYGPNDISMSSTESENEILNSPPDDYFSFPRYRSNSYSSLSLDGPFMTDDFAESSYLSEPDLLYQPGTSADTIRPRKRSNQGSRSPFSSSLSLSQEPVDGSDWDQRGHNSSYGGYQGSSSSGAGGSRPSGSNQGGGGGFSGWSNGQGVGGSGGDDGRDNRRRGGASRSTFSTPSSSDETSDETDEESTDDYGDPEVPTRTKANVSGSDDDVPLAQRIPTALTAQQTIRRQVREERDQKRREKVTRTTQGVNPRLRQETLRPAGSGDYFVTSALSSSQEAALQATRAPPATRVRTQTMPSRPFAPEELVKKLQGVQLVDPSPSTSREHYHRPSVATSKDTSERTSRLGGQSHPHSPQPIPAPDLPWGLRPSRSFHRPDARLEEQPRPTLPPIPVPRESDSSKIGRSVTSVTRPRPRDHSQSATSKPRSVPAPSAFADYFPSFRPSGEERERVKLQKPYPESKSTRTSSEVERPPRPSISRPPIPPLPTDAMHSPVPPARSQQIVQGGVVPVSGAPGSQSQRIFIGDMQRFNMVELDATTTAGSVIETIEAQGSLKGWAGAGGWMLFEVAQDFGMERPIRSYELLSDVMASWNKDKMVNTFLLKLTPLANPLSRNAMPSSSPMHTGFVEWESKRGKWSKRYLQLREHSLWLSKRESKKDETFLCSLSNFDAYYVTRPHKAPKQFVFAVKSTDNPSFFENAADYLHVFSCSQREGEAWMERILLARSYVLHQERTVLFNPKGSTSVPPSSSATPLSRSGTRKGRPVQPLVTVAAPFAMHPTTNGDVFEKGSLLHKLPTSHPS</sequence>
<accession>A0ACD3B5Q1</accession>
<dbReference type="Proteomes" id="UP000308600">
    <property type="component" value="Unassembled WGS sequence"/>
</dbReference>
<reference evidence="1 2" key="1">
    <citation type="journal article" date="2019" name="Nat. Ecol. Evol.">
        <title>Megaphylogeny resolves global patterns of mushroom evolution.</title>
        <authorList>
            <person name="Varga T."/>
            <person name="Krizsan K."/>
            <person name="Foldi C."/>
            <person name="Dima B."/>
            <person name="Sanchez-Garcia M."/>
            <person name="Sanchez-Ramirez S."/>
            <person name="Szollosi G.J."/>
            <person name="Szarkandi J.G."/>
            <person name="Papp V."/>
            <person name="Albert L."/>
            <person name="Andreopoulos W."/>
            <person name="Angelini C."/>
            <person name="Antonin V."/>
            <person name="Barry K.W."/>
            <person name="Bougher N.L."/>
            <person name="Buchanan P."/>
            <person name="Buyck B."/>
            <person name="Bense V."/>
            <person name="Catcheside P."/>
            <person name="Chovatia M."/>
            <person name="Cooper J."/>
            <person name="Damon W."/>
            <person name="Desjardin D."/>
            <person name="Finy P."/>
            <person name="Geml J."/>
            <person name="Haridas S."/>
            <person name="Hughes K."/>
            <person name="Justo A."/>
            <person name="Karasinski D."/>
            <person name="Kautmanova I."/>
            <person name="Kiss B."/>
            <person name="Kocsube S."/>
            <person name="Kotiranta H."/>
            <person name="LaButti K.M."/>
            <person name="Lechner B.E."/>
            <person name="Liimatainen K."/>
            <person name="Lipzen A."/>
            <person name="Lukacs Z."/>
            <person name="Mihaltcheva S."/>
            <person name="Morgado L.N."/>
            <person name="Niskanen T."/>
            <person name="Noordeloos M.E."/>
            <person name="Ohm R.A."/>
            <person name="Ortiz-Santana B."/>
            <person name="Ovrebo C."/>
            <person name="Racz N."/>
            <person name="Riley R."/>
            <person name="Savchenko A."/>
            <person name="Shiryaev A."/>
            <person name="Soop K."/>
            <person name="Spirin V."/>
            <person name="Szebenyi C."/>
            <person name="Tomsovsky M."/>
            <person name="Tulloss R.E."/>
            <person name="Uehling J."/>
            <person name="Grigoriev I.V."/>
            <person name="Vagvolgyi C."/>
            <person name="Papp T."/>
            <person name="Martin F.M."/>
            <person name="Miettinen O."/>
            <person name="Hibbett D.S."/>
            <person name="Nagy L.G."/>
        </authorList>
    </citation>
    <scope>NUCLEOTIDE SEQUENCE [LARGE SCALE GENOMIC DNA]</scope>
    <source>
        <strain evidence="1 2">NL-1719</strain>
    </source>
</reference>
<proteinExistence type="predicted"/>
<evidence type="ECO:0000313" key="2">
    <source>
        <dbReference type="Proteomes" id="UP000308600"/>
    </source>
</evidence>
<organism evidence="1 2">
    <name type="scientific">Pluteus cervinus</name>
    <dbReference type="NCBI Taxonomy" id="181527"/>
    <lineage>
        <taxon>Eukaryota</taxon>
        <taxon>Fungi</taxon>
        <taxon>Dikarya</taxon>
        <taxon>Basidiomycota</taxon>
        <taxon>Agaricomycotina</taxon>
        <taxon>Agaricomycetes</taxon>
        <taxon>Agaricomycetidae</taxon>
        <taxon>Agaricales</taxon>
        <taxon>Pluteineae</taxon>
        <taxon>Pluteaceae</taxon>
        <taxon>Pluteus</taxon>
    </lineage>
</organism>
<keyword evidence="2" id="KW-1185">Reference proteome</keyword>
<evidence type="ECO:0000313" key="1">
    <source>
        <dbReference type="EMBL" id="TFK73643.1"/>
    </source>
</evidence>
<protein>
    <submittedName>
        <fullName evidence="1">Uncharacterized protein</fullName>
    </submittedName>
</protein>
<gene>
    <name evidence="1" type="ORF">BDN72DRAFT_834524</name>
</gene>
<dbReference type="EMBL" id="ML208274">
    <property type="protein sequence ID" value="TFK73643.1"/>
    <property type="molecule type" value="Genomic_DNA"/>
</dbReference>
<name>A0ACD3B5Q1_9AGAR</name>